<organism evidence="1 2">
    <name type="scientific">Priestia flexa</name>
    <dbReference type="NCBI Taxonomy" id="86664"/>
    <lineage>
        <taxon>Bacteria</taxon>
        <taxon>Bacillati</taxon>
        <taxon>Bacillota</taxon>
        <taxon>Bacilli</taxon>
        <taxon>Bacillales</taxon>
        <taxon>Bacillaceae</taxon>
        <taxon>Priestia</taxon>
    </lineage>
</organism>
<reference evidence="2" key="1">
    <citation type="submission" date="2023-07" db="EMBL/GenBank/DDBJ databases">
        <title>Draft genomic sequences of Priestia flexa CCM isolated from the soil of an abandoned mine contaminated by free cyanide in the high Andean zone of Tacna, Peru.</title>
        <authorList>
            <person name="Caceda Quiroz C.J."/>
            <person name="Maraza Chooque G.J."/>
            <person name="Fora Quispe G.L."/>
            <person name="Carpio Mamani M."/>
        </authorList>
    </citation>
    <scope>NUCLEOTIDE SEQUENCE [LARGE SCALE GENOMIC DNA]</scope>
    <source>
        <strain evidence="2">CCM</strain>
    </source>
</reference>
<gene>
    <name evidence="1" type="ORF">RIB56_20360</name>
</gene>
<comment type="caution">
    <text evidence="1">The sequence shown here is derived from an EMBL/GenBank/DDBJ whole genome shotgun (WGS) entry which is preliminary data.</text>
</comment>
<protein>
    <recommendedName>
        <fullName evidence="3">RNase H type-1 domain-containing protein</fullName>
    </recommendedName>
</protein>
<dbReference type="SUPFAM" id="SSF53098">
    <property type="entry name" value="Ribonuclease H-like"/>
    <property type="match status" value="1"/>
</dbReference>
<evidence type="ECO:0000313" key="2">
    <source>
        <dbReference type="Proteomes" id="UP001284771"/>
    </source>
</evidence>
<accession>A0ABU4JBS4</accession>
<sequence length="245" mass="29079">MFIAYSDASVKGEETSLAFFIVFEDKSEIKRRIVVNERDNNVAEALALSELLAFLNYYNFKNGTILLDSEAVKIQLKKERKNNKVRKRGRKNRLYLPKGVYKVLERLQIRTQLITRTRNVAHKVCHHKEEFMLSTPISKVNRKYYQGLKTYQDYFMQQSVLDEYRKIHNNPSATFHEAQINLNKEIWLADLVEDTEMTKVYEIHEKRIKVVHDTVVKLWKVNYVQIGNHRRVIKRKKKFMGIIGN</sequence>
<evidence type="ECO:0008006" key="3">
    <source>
        <dbReference type="Google" id="ProtNLM"/>
    </source>
</evidence>
<proteinExistence type="predicted"/>
<dbReference type="EMBL" id="JAWUZT010000111">
    <property type="protein sequence ID" value="MDW8518463.1"/>
    <property type="molecule type" value="Genomic_DNA"/>
</dbReference>
<keyword evidence="2" id="KW-1185">Reference proteome</keyword>
<dbReference type="InterPro" id="IPR036397">
    <property type="entry name" value="RNaseH_sf"/>
</dbReference>
<dbReference type="InterPro" id="IPR012337">
    <property type="entry name" value="RNaseH-like_sf"/>
</dbReference>
<evidence type="ECO:0000313" key="1">
    <source>
        <dbReference type="EMBL" id="MDW8518463.1"/>
    </source>
</evidence>
<dbReference type="Proteomes" id="UP001284771">
    <property type="component" value="Unassembled WGS sequence"/>
</dbReference>
<dbReference type="RefSeq" id="WP_318757872.1">
    <property type="nucleotide sequence ID" value="NZ_JAWUZT010000111.1"/>
</dbReference>
<dbReference type="Gene3D" id="3.30.420.10">
    <property type="entry name" value="Ribonuclease H-like superfamily/Ribonuclease H"/>
    <property type="match status" value="1"/>
</dbReference>
<name>A0ABU4JBS4_9BACI</name>